<dbReference type="EMBL" id="DF847018">
    <property type="protein sequence ID" value="GAT51229.1"/>
    <property type="molecule type" value="Genomic_DNA"/>
</dbReference>
<accession>A0ABQ0LJB8</accession>
<proteinExistence type="predicted"/>
<organism evidence="1 2">
    <name type="scientific">Mycena chlorophos</name>
    <name type="common">Agaric fungus</name>
    <name type="synonym">Agaricus chlorophos</name>
    <dbReference type="NCBI Taxonomy" id="658473"/>
    <lineage>
        <taxon>Eukaryota</taxon>
        <taxon>Fungi</taxon>
        <taxon>Dikarya</taxon>
        <taxon>Basidiomycota</taxon>
        <taxon>Agaricomycotina</taxon>
        <taxon>Agaricomycetes</taxon>
        <taxon>Agaricomycetidae</taxon>
        <taxon>Agaricales</taxon>
        <taxon>Marasmiineae</taxon>
        <taxon>Mycenaceae</taxon>
        <taxon>Mycena</taxon>
    </lineage>
</organism>
<evidence type="ECO:0000313" key="1">
    <source>
        <dbReference type="EMBL" id="GAT51229.1"/>
    </source>
</evidence>
<gene>
    <name evidence="1" type="ORF">MCHLO_08388</name>
</gene>
<sequence>MRARVSKEKLAAVKRYEEIHKAVIMDYDFRPGDIVLIRNTQIEKSLDRKAKFRYLGPMVVVRRTKGGSYLVCELNGAMWPGKVAAFRVIPYEARAKIAIPEDVEKRIDMSAEELKELEERRDELDEFWMNDLHFDGVNLDSEDSDTE</sequence>
<dbReference type="Proteomes" id="UP000815677">
    <property type="component" value="Unassembled WGS sequence"/>
</dbReference>
<evidence type="ECO:0000313" key="2">
    <source>
        <dbReference type="Proteomes" id="UP000815677"/>
    </source>
</evidence>
<protein>
    <submittedName>
        <fullName evidence="1">Uncharacterized protein</fullName>
    </submittedName>
</protein>
<keyword evidence="2" id="KW-1185">Reference proteome</keyword>
<name>A0ABQ0LJB8_MYCCL</name>
<reference evidence="1" key="1">
    <citation type="submission" date="2014-09" db="EMBL/GenBank/DDBJ databases">
        <title>Genome sequence of the luminous mushroom Mycena chlorophos for searching fungal bioluminescence genes.</title>
        <authorList>
            <person name="Tanaka Y."/>
            <person name="Kasuga D."/>
            <person name="Oba Y."/>
            <person name="Hase S."/>
            <person name="Sato K."/>
            <person name="Oba Y."/>
            <person name="Sakakibara Y."/>
        </authorList>
    </citation>
    <scope>NUCLEOTIDE SEQUENCE</scope>
</reference>